<dbReference type="OrthoDB" id="419616at2759"/>
<evidence type="ECO:0000256" key="4">
    <source>
        <dbReference type="ARBA" id="ARBA00022989"/>
    </source>
</evidence>
<reference evidence="8 9" key="1">
    <citation type="submission" date="2013-12" db="EMBL/GenBank/DDBJ databases">
        <authorList>
            <person name="Cubeta M."/>
            <person name="Pakala S."/>
            <person name="Fedorova N."/>
            <person name="Thomas E."/>
            <person name="Dean R."/>
            <person name="Jabaji S."/>
            <person name="Neate S."/>
            <person name="Toda T."/>
            <person name="Tavantzis S."/>
            <person name="Vilgalys R."/>
            <person name="Bharathan N."/>
            <person name="Pakala S."/>
            <person name="Losada L.S."/>
            <person name="Zafar N."/>
            <person name="Nierman W."/>
        </authorList>
    </citation>
    <scope>NUCLEOTIDE SEQUENCE [LARGE SCALE GENOMIC DNA]</scope>
    <source>
        <strain evidence="8 9">123E</strain>
    </source>
</reference>
<dbReference type="InterPro" id="IPR036259">
    <property type="entry name" value="MFS_trans_sf"/>
</dbReference>
<evidence type="ECO:0000256" key="2">
    <source>
        <dbReference type="ARBA" id="ARBA00022448"/>
    </source>
</evidence>
<keyword evidence="3 6" id="KW-0812">Transmembrane</keyword>
<feature type="transmembrane region" description="Helical" evidence="6">
    <location>
        <begin position="160"/>
        <end position="179"/>
    </location>
</feature>
<feature type="transmembrane region" description="Helical" evidence="6">
    <location>
        <begin position="291"/>
        <end position="314"/>
    </location>
</feature>
<gene>
    <name evidence="8" type="ORF">V565_144570</name>
</gene>
<evidence type="ECO:0000256" key="1">
    <source>
        <dbReference type="ARBA" id="ARBA00004141"/>
    </source>
</evidence>
<feature type="transmembrane region" description="Helical" evidence="6">
    <location>
        <begin position="191"/>
        <end position="209"/>
    </location>
</feature>
<dbReference type="Proteomes" id="UP000027456">
    <property type="component" value="Unassembled WGS sequence"/>
</dbReference>
<proteinExistence type="predicted"/>
<evidence type="ECO:0000259" key="7">
    <source>
        <dbReference type="PROSITE" id="PS50850"/>
    </source>
</evidence>
<feature type="domain" description="Major facilitator superfamily (MFS) profile" evidence="7">
    <location>
        <begin position="1"/>
        <end position="319"/>
    </location>
</feature>
<evidence type="ECO:0000256" key="6">
    <source>
        <dbReference type="SAM" id="Phobius"/>
    </source>
</evidence>
<dbReference type="GO" id="GO:0022857">
    <property type="term" value="F:transmembrane transporter activity"/>
    <property type="evidence" value="ECO:0007669"/>
    <property type="project" value="InterPro"/>
</dbReference>
<keyword evidence="5 6" id="KW-0472">Membrane</keyword>
<dbReference type="Gene3D" id="1.20.1250.20">
    <property type="entry name" value="MFS general substrate transporter like domains"/>
    <property type="match status" value="1"/>
</dbReference>
<dbReference type="HOGENOM" id="CLU_001265_54_6_1"/>
<organism evidence="8 9">
    <name type="scientific">Rhizoctonia solani 123E</name>
    <dbReference type="NCBI Taxonomy" id="1423351"/>
    <lineage>
        <taxon>Eukaryota</taxon>
        <taxon>Fungi</taxon>
        <taxon>Dikarya</taxon>
        <taxon>Basidiomycota</taxon>
        <taxon>Agaricomycotina</taxon>
        <taxon>Agaricomycetes</taxon>
        <taxon>Cantharellales</taxon>
        <taxon>Ceratobasidiaceae</taxon>
        <taxon>Rhizoctonia</taxon>
    </lineage>
</organism>
<evidence type="ECO:0000313" key="9">
    <source>
        <dbReference type="Proteomes" id="UP000027456"/>
    </source>
</evidence>
<keyword evidence="2" id="KW-0813">Transport</keyword>
<feature type="transmembrane region" description="Helical" evidence="6">
    <location>
        <begin position="126"/>
        <end position="148"/>
    </location>
</feature>
<dbReference type="Pfam" id="PF07690">
    <property type="entry name" value="MFS_1"/>
    <property type="match status" value="1"/>
</dbReference>
<dbReference type="PANTHER" id="PTHR23504:SF15">
    <property type="entry name" value="MAJOR FACILITATOR SUPERFAMILY (MFS) PROFILE DOMAIN-CONTAINING PROTEIN"/>
    <property type="match status" value="1"/>
</dbReference>
<comment type="subcellular location">
    <subcellularLocation>
        <location evidence="1">Membrane</location>
        <topology evidence="1">Multi-pass membrane protein</topology>
    </subcellularLocation>
</comment>
<dbReference type="InterPro" id="IPR011701">
    <property type="entry name" value="MFS"/>
</dbReference>
<dbReference type="GO" id="GO:0016020">
    <property type="term" value="C:membrane"/>
    <property type="evidence" value="ECO:0007669"/>
    <property type="project" value="UniProtKB-SubCell"/>
</dbReference>
<accession>A0A074RL30</accession>
<dbReference type="InterPro" id="IPR020846">
    <property type="entry name" value="MFS_dom"/>
</dbReference>
<feature type="transmembrane region" description="Helical" evidence="6">
    <location>
        <begin position="266"/>
        <end position="285"/>
    </location>
</feature>
<evidence type="ECO:0000256" key="3">
    <source>
        <dbReference type="ARBA" id="ARBA00022692"/>
    </source>
</evidence>
<feature type="transmembrane region" description="Helical" evidence="6">
    <location>
        <begin position="57"/>
        <end position="79"/>
    </location>
</feature>
<protein>
    <submittedName>
        <fullName evidence="8">MFS general substrate transporter</fullName>
    </submittedName>
</protein>
<dbReference type="EMBL" id="AZST01000656">
    <property type="protein sequence ID" value="KEP47771.1"/>
    <property type="molecule type" value="Genomic_DNA"/>
</dbReference>
<feature type="transmembrane region" description="Helical" evidence="6">
    <location>
        <begin position="221"/>
        <end position="246"/>
    </location>
</feature>
<evidence type="ECO:0000256" key="5">
    <source>
        <dbReference type="ARBA" id="ARBA00023136"/>
    </source>
</evidence>
<dbReference type="PROSITE" id="PS50850">
    <property type="entry name" value="MFS"/>
    <property type="match status" value="1"/>
</dbReference>
<comment type="caution">
    <text evidence="8">The sequence shown here is derived from an EMBL/GenBank/DDBJ whole genome shotgun (WGS) entry which is preliminary data.</text>
</comment>
<keyword evidence="9" id="KW-1185">Reference proteome</keyword>
<dbReference type="SUPFAM" id="SSF103473">
    <property type="entry name" value="MFS general substrate transporter"/>
    <property type="match status" value="1"/>
</dbReference>
<evidence type="ECO:0000313" key="8">
    <source>
        <dbReference type="EMBL" id="KEP47771.1"/>
    </source>
</evidence>
<dbReference type="AlphaFoldDB" id="A0A074RL30"/>
<dbReference type="PANTHER" id="PTHR23504">
    <property type="entry name" value="MAJOR FACILITATOR SUPERFAMILY DOMAIN-CONTAINING PROTEIN 10"/>
    <property type="match status" value="1"/>
</dbReference>
<sequence>MVVELTGETNQAQAFAFLPMAWSLGSTLGPFLGGTLSHPANHIPRLFDTPFWNKYPYFLPCLTAAVYAVCVFMVGVLFLKEVSHGSQANDTVERGTASAHPSTTTRRSMSVRSVFTKRARIAITNYAFLAFSDITYLSLLPVVFAVPVKNGGLGFSPRTIGVILGLQGIVTSLFQACFFAPLHRRFGNKKIYVTGYMCYSFLILMLPVLHTLATLEMTRTVWVALALLLVFSCPAFTAFSCMAIYVNSSAPSKDSLGTLNGISQTIIAIIRAIGPAAATSLFSLSVEKNILGGYCVYAILLGMIFVGIGASRWLKDEGRAYQ</sequence>
<keyword evidence="4 6" id="KW-1133">Transmembrane helix</keyword>
<name>A0A074RL30_9AGAM</name>